<dbReference type="InterPro" id="IPR032508">
    <property type="entry name" value="FecR_C"/>
</dbReference>
<dbReference type="PANTHER" id="PTHR30273:SF2">
    <property type="entry name" value="PROTEIN FECR"/>
    <property type="match status" value="1"/>
</dbReference>
<dbReference type="Pfam" id="PF04773">
    <property type="entry name" value="FecR"/>
    <property type="match status" value="1"/>
</dbReference>
<feature type="domain" description="Protein FecR C-terminal" evidence="2">
    <location>
        <begin position="314"/>
        <end position="383"/>
    </location>
</feature>
<dbReference type="Pfam" id="PF16344">
    <property type="entry name" value="FecR_C"/>
    <property type="match status" value="1"/>
</dbReference>
<gene>
    <name evidence="3" type="ORF">ACFQ2E_09370</name>
</gene>
<dbReference type="PANTHER" id="PTHR30273">
    <property type="entry name" value="PERIPLASMIC SIGNAL SENSOR AND SIGMA FACTOR ACTIVATOR FECR-RELATED"/>
    <property type="match status" value="1"/>
</dbReference>
<reference evidence="4" key="1">
    <citation type="journal article" date="2019" name="Int. J. Syst. Evol. Microbiol.">
        <title>The Global Catalogue of Microorganisms (GCM) 10K type strain sequencing project: providing services to taxonomists for standard genome sequencing and annotation.</title>
        <authorList>
            <consortium name="The Broad Institute Genomics Platform"/>
            <consortium name="The Broad Institute Genome Sequencing Center for Infectious Disease"/>
            <person name="Wu L."/>
            <person name="Ma J."/>
        </authorList>
    </citation>
    <scope>NUCLEOTIDE SEQUENCE [LARGE SCALE GENOMIC DNA]</scope>
    <source>
        <strain evidence="4">CCUG 63246</strain>
    </source>
</reference>
<keyword evidence="4" id="KW-1185">Reference proteome</keyword>
<comment type="caution">
    <text evidence="3">The sequence shown here is derived from an EMBL/GenBank/DDBJ whole genome shotgun (WGS) entry which is preliminary data.</text>
</comment>
<dbReference type="RefSeq" id="WP_311939164.1">
    <property type="nucleotide sequence ID" value="NZ_JAVSCK010000003.1"/>
</dbReference>
<dbReference type="Proteomes" id="UP001597163">
    <property type="component" value="Unassembled WGS sequence"/>
</dbReference>
<dbReference type="InterPro" id="IPR012373">
    <property type="entry name" value="Ferrdict_sens_TM"/>
</dbReference>
<protein>
    <submittedName>
        <fullName evidence="3">FecR family protein</fullName>
    </submittedName>
</protein>
<feature type="domain" description="FecR protein" evidence="1">
    <location>
        <begin position="174"/>
        <end position="271"/>
    </location>
</feature>
<evidence type="ECO:0000259" key="1">
    <source>
        <dbReference type="Pfam" id="PF04773"/>
    </source>
</evidence>
<organism evidence="3 4">
    <name type="scientific">Hwangdonia seohaensis</name>
    <dbReference type="NCBI Taxonomy" id="1240727"/>
    <lineage>
        <taxon>Bacteria</taxon>
        <taxon>Pseudomonadati</taxon>
        <taxon>Bacteroidota</taxon>
        <taxon>Flavobacteriia</taxon>
        <taxon>Flavobacteriales</taxon>
        <taxon>Flavobacteriaceae</taxon>
        <taxon>Hwangdonia</taxon>
    </lineage>
</organism>
<sequence length="384" mass="43934">MSVKDKNYLQQLIKKLQSGDISDDEIKFLSNFFSNQNKNKEWPFDDALKNELKNKIFNSVTSKVNEESQKNIKLTSFYKNNALKYAATALVLISIAFVWKYNSSEYEGADVKISTNKIKVGTDKATLTLEDGQYVDLEKGQVYATKNVKSTGDKLFYNNRINLKPKLVYNYLTVPRGGQFFLQLSDGTKVWLNSESKLKYPVNFIEGENREVELVYGEAFFDVSPSSRHNGALFRVASRMQTVEVLGTKFNIKSYKDENMVYTTLVEGKVKVSNQSENVYLKPNQQSQVSLLNKNIILKDIDVYNATSWVKGVFSFEGKPLKDIMKVLSRWYDMDVVFANDKIQNIKFIGVLSKNQNIEDVLISIKESGFINAYAIKNKQIILK</sequence>
<accession>A0ABW3RC06</accession>
<dbReference type="EMBL" id="JBHTLJ010000003">
    <property type="protein sequence ID" value="MFD1162625.1"/>
    <property type="molecule type" value="Genomic_DNA"/>
</dbReference>
<dbReference type="Gene3D" id="2.60.120.1440">
    <property type="match status" value="1"/>
</dbReference>
<evidence type="ECO:0000313" key="3">
    <source>
        <dbReference type="EMBL" id="MFD1162625.1"/>
    </source>
</evidence>
<evidence type="ECO:0000259" key="2">
    <source>
        <dbReference type="Pfam" id="PF16344"/>
    </source>
</evidence>
<proteinExistence type="predicted"/>
<name>A0ABW3RC06_9FLAO</name>
<dbReference type="PIRSF" id="PIRSF018266">
    <property type="entry name" value="FecR"/>
    <property type="match status" value="1"/>
</dbReference>
<evidence type="ECO:0000313" key="4">
    <source>
        <dbReference type="Proteomes" id="UP001597163"/>
    </source>
</evidence>
<dbReference type="InterPro" id="IPR006860">
    <property type="entry name" value="FecR"/>
</dbReference>
<dbReference type="Gene3D" id="3.55.50.30">
    <property type="match status" value="1"/>
</dbReference>